<evidence type="ECO:0000313" key="2">
    <source>
        <dbReference type="EMBL" id="KAK4305214.1"/>
    </source>
</evidence>
<feature type="region of interest" description="Disordered" evidence="1">
    <location>
        <begin position="1"/>
        <end position="79"/>
    </location>
</feature>
<feature type="region of interest" description="Disordered" evidence="1">
    <location>
        <begin position="214"/>
        <end position="258"/>
    </location>
</feature>
<dbReference type="Proteomes" id="UP001292094">
    <property type="component" value="Unassembled WGS sequence"/>
</dbReference>
<gene>
    <name evidence="2" type="ORF">Pmani_022893</name>
</gene>
<feature type="compositionally biased region" description="Low complexity" evidence="1">
    <location>
        <begin position="20"/>
        <end position="34"/>
    </location>
</feature>
<comment type="caution">
    <text evidence="2">The sequence shown here is derived from an EMBL/GenBank/DDBJ whole genome shotgun (WGS) entry which is preliminary data.</text>
</comment>
<feature type="compositionally biased region" description="Basic and acidic residues" evidence="1">
    <location>
        <begin position="236"/>
        <end position="258"/>
    </location>
</feature>
<feature type="compositionally biased region" description="Polar residues" evidence="1">
    <location>
        <begin position="165"/>
        <end position="175"/>
    </location>
</feature>
<reference evidence="2" key="1">
    <citation type="submission" date="2023-11" db="EMBL/GenBank/DDBJ databases">
        <title>Genome assemblies of two species of porcelain crab, Petrolisthes cinctipes and Petrolisthes manimaculis (Anomura: Porcellanidae).</title>
        <authorList>
            <person name="Angst P."/>
        </authorList>
    </citation>
    <scope>NUCLEOTIDE SEQUENCE</scope>
    <source>
        <strain evidence="2">PB745_02</strain>
        <tissue evidence="2">Gill</tissue>
    </source>
</reference>
<feature type="compositionally biased region" description="Basic residues" evidence="1">
    <location>
        <begin position="46"/>
        <end position="55"/>
    </location>
</feature>
<protein>
    <submittedName>
        <fullName evidence="2">Uncharacterized protein</fullName>
    </submittedName>
</protein>
<accession>A0AAE1PB43</accession>
<evidence type="ECO:0000313" key="3">
    <source>
        <dbReference type="Proteomes" id="UP001292094"/>
    </source>
</evidence>
<sequence length="258" mass="28660">MDNNIRDTGTRGVTTVADVDSQSQDSLSSDGTQSGEDGYEVVGERKRLKKLRRQERRQNQQEISTDGGNPRKEHSGPNQQYTNLYFKKDCALSGYHHSRQCIESYKNGVIKPMCVGCKGEHIAWSTECPKRPGWDKRIMPAVVGTVELHHQTSRLIPAPPPTRLAWQSSPTTGLTPTPALVPDVATAAPISSSEDDLPPLVMEQLGNICSESITRQPSQEDNPQPEHSRTRVQKSHVVDRLPVEKDGEDDTKVMEALR</sequence>
<feature type="region of interest" description="Disordered" evidence="1">
    <location>
        <begin position="155"/>
        <end position="177"/>
    </location>
</feature>
<name>A0AAE1PB43_9EUCA</name>
<organism evidence="2 3">
    <name type="scientific">Petrolisthes manimaculis</name>
    <dbReference type="NCBI Taxonomy" id="1843537"/>
    <lineage>
        <taxon>Eukaryota</taxon>
        <taxon>Metazoa</taxon>
        <taxon>Ecdysozoa</taxon>
        <taxon>Arthropoda</taxon>
        <taxon>Crustacea</taxon>
        <taxon>Multicrustacea</taxon>
        <taxon>Malacostraca</taxon>
        <taxon>Eumalacostraca</taxon>
        <taxon>Eucarida</taxon>
        <taxon>Decapoda</taxon>
        <taxon>Pleocyemata</taxon>
        <taxon>Anomura</taxon>
        <taxon>Galatheoidea</taxon>
        <taxon>Porcellanidae</taxon>
        <taxon>Petrolisthes</taxon>
    </lineage>
</organism>
<dbReference type="EMBL" id="JAWZYT010002314">
    <property type="protein sequence ID" value="KAK4305214.1"/>
    <property type="molecule type" value="Genomic_DNA"/>
</dbReference>
<dbReference type="AlphaFoldDB" id="A0AAE1PB43"/>
<evidence type="ECO:0000256" key="1">
    <source>
        <dbReference type="SAM" id="MobiDB-lite"/>
    </source>
</evidence>
<proteinExistence type="predicted"/>
<keyword evidence="3" id="KW-1185">Reference proteome</keyword>